<dbReference type="Proteomes" id="UP000189628">
    <property type="component" value="Plasmid unnamed"/>
</dbReference>
<accession>A0A1U9VRH9</accession>
<protein>
    <submittedName>
        <fullName evidence="2">Uncharacterized protein</fullName>
    </submittedName>
</protein>
<name>A0A1U9VRH9_9RALS</name>
<dbReference type="EMBL" id="CP019912">
    <property type="protein sequence ID" value="AQW32711.1"/>
    <property type="molecule type" value="Genomic_DNA"/>
</dbReference>
<feature type="compositionally biased region" description="Acidic residues" evidence="1">
    <location>
        <begin position="169"/>
        <end position="181"/>
    </location>
</feature>
<gene>
    <name evidence="2" type="ORF">B0B51_23320</name>
</gene>
<proteinExistence type="predicted"/>
<geneLocation type="plasmid" evidence="2">
    <name>unnamed</name>
</geneLocation>
<evidence type="ECO:0000313" key="2">
    <source>
        <dbReference type="EMBL" id="AQW32711.1"/>
    </source>
</evidence>
<sequence length="190" mass="21572">MATAVSICSNTLQALGAKPINSFDERTEHARLCANIYPDLRDELLRAHPWKCAIKRVQLAPLATKPAFDFNYQFELPGDWLRNIQVGNKGNALEYRLEGRMILANVTVLPLVYIWRNDVEQSWHSHLVTLAELLVGGRIAYAVTKSTSVRDSWRDEYARALKVAKAIDGQDDPPEEFEEGTLLESRFTTR</sequence>
<organism evidence="2 3">
    <name type="scientific">blood disease bacterium A2-HR MARDI</name>
    <dbReference type="NCBI Taxonomy" id="1944648"/>
    <lineage>
        <taxon>Bacteria</taxon>
        <taxon>Pseudomonadati</taxon>
        <taxon>Pseudomonadota</taxon>
        <taxon>Betaproteobacteria</taxon>
        <taxon>Burkholderiales</taxon>
        <taxon>Burkholderiaceae</taxon>
        <taxon>Ralstonia</taxon>
        <taxon>Ralstonia solanacearum species complex</taxon>
    </lineage>
</organism>
<feature type="region of interest" description="Disordered" evidence="1">
    <location>
        <begin position="169"/>
        <end position="190"/>
    </location>
</feature>
<evidence type="ECO:0000313" key="3">
    <source>
        <dbReference type="Proteomes" id="UP000189628"/>
    </source>
</evidence>
<keyword evidence="2" id="KW-0614">Plasmid</keyword>
<dbReference type="AlphaFoldDB" id="A0A1U9VRH9"/>
<dbReference type="RefSeq" id="WP_078223815.1">
    <property type="nucleotide sequence ID" value="NZ_CP019912.1"/>
</dbReference>
<evidence type="ECO:0000256" key="1">
    <source>
        <dbReference type="SAM" id="MobiDB-lite"/>
    </source>
</evidence>
<reference evidence="2 3" key="1">
    <citation type="submission" date="2017-02" db="EMBL/GenBank/DDBJ databases">
        <title>Blood Disease Bacterium A2-HR MARDI.</title>
        <authorList>
            <person name="Badrun R."/>
            <person name="Abu Bakar N."/>
            <person name="Laboh R."/>
        </authorList>
    </citation>
    <scope>NUCLEOTIDE SEQUENCE [LARGE SCALE GENOMIC DNA]</scope>
    <source>
        <strain evidence="2 3">A2-HR MARDI</strain>
        <plasmid evidence="3">Plasmid</plasmid>
    </source>
</reference>